<evidence type="ECO:0000256" key="6">
    <source>
        <dbReference type="ARBA" id="ARBA00023015"/>
    </source>
</evidence>
<dbReference type="InterPro" id="IPR051552">
    <property type="entry name" value="HptR"/>
</dbReference>
<feature type="domain" description="HTH araC/xylS-type" evidence="12">
    <location>
        <begin position="433"/>
        <end position="531"/>
    </location>
</feature>
<evidence type="ECO:0000256" key="8">
    <source>
        <dbReference type="ARBA" id="ARBA00023163"/>
    </source>
</evidence>
<evidence type="ECO:0000256" key="5">
    <source>
        <dbReference type="ARBA" id="ARBA00023012"/>
    </source>
</evidence>
<dbReference type="InterPro" id="IPR011006">
    <property type="entry name" value="CheY-like_superfamily"/>
</dbReference>
<dbReference type="CDD" id="cd17536">
    <property type="entry name" value="REC_YesN-like"/>
    <property type="match status" value="1"/>
</dbReference>
<evidence type="ECO:0000256" key="1">
    <source>
        <dbReference type="ARBA" id="ARBA00004496"/>
    </source>
</evidence>
<keyword evidence="4 10" id="KW-0597">Phosphoprotein</keyword>
<dbReference type="InterPro" id="IPR018060">
    <property type="entry name" value="HTH_AraC"/>
</dbReference>
<organism evidence="14 15">
    <name type="scientific">Anaerocolumna jejuensis DSM 15929</name>
    <dbReference type="NCBI Taxonomy" id="1121322"/>
    <lineage>
        <taxon>Bacteria</taxon>
        <taxon>Bacillati</taxon>
        <taxon>Bacillota</taxon>
        <taxon>Clostridia</taxon>
        <taxon>Lachnospirales</taxon>
        <taxon>Lachnospiraceae</taxon>
        <taxon>Anaerocolumna</taxon>
    </lineage>
</organism>
<feature type="coiled-coil region" evidence="11">
    <location>
        <begin position="110"/>
        <end position="147"/>
    </location>
</feature>
<dbReference type="Gene3D" id="1.10.10.60">
    <property type="entry name" value="Homeodomain-like"/>
    <property type="match status" value="2"/>
</dbReference>
<dbReference type="Gene3D" id="3.40.50.2300">
    <property type="match status" value="1"/>
</dbReference>
<dbReference type="PANTHER" id="PTHR42713:SF3">
    <property type="entry name" value="TRANSCRIPTIONAL REGULATORY PROTEIN HPTR"/>
    <property type="match status" value="1"/>
</dbReference>
<dbReference type="InterPro" id="IPR018062">
    <property type="entry name" value="HTH_AraC-typ_CS"/>
</dbReference>
<keyword evidence="3" id="KW-0963">Cytoplasm</keyword>
<gene>
    <name evidence="14" type="ORF">SAMN02745136_05396</name>
</gene>
<dbReference type="SUPFAM" id="SSF52172">
    <property type="entry name" value="CheY-like"/>
    <property type="match status" value="1"/>
</dbReference>
<evidence type="ECO:0000256" key="3">
    <source>
        <dbReference type="ARBA" id="ARBA00022490"/>
    </source>
</evidence>
<evidence type="ECO:0000259" key="13">
    <source>
        <dbReference type="PROSITE" id="PS50110"/>
    </source>
</evidence>
<comment type="function">
    <text evidence="9">May play the central regulatory role in sporulation. It may be an element of the effector pathway responsible for the activation of sporulation genes in response to nutritional stress. Spo0A may act in concert with spo0H (a sigma factor) to control the expression of some genes that are critical to the sporulation process.</text>
</comment>
<evidence type="ECO:0000313" key="14">
    <source>
        <dbReference type="EMBL" id="SHL65365.1"/>
    </source>
</evidence>
<feature type="modified residue" description="4-aspartylphosphate" evidence="10">
    <location>
        <position position="56"/>
    </location>
</feature>
<sequence>MERSILIADDEKLIRDGIKARLEYLELIPEALYEAENAEQAMEILGEHPVDIVITDIRMAEMDGLSFIQQVKPLYPNIQFIILSGYAEFEYAEQAIQLGVKAYLLKPISNDSLKKAVEEVVAKLDELESLKRTVSEGNRSIEEKKRLLFDKSVNDLLRTDSPLWQRENAKLVYQKFPVQNRWIMVTLINIDVESYEQGSFGYRDIELVKFSIRNVFTELPSQCEKIIVSNLANMNQLFAFISHSNESQLRVEAEKLFTSLSNHMGRKLKISLTFGISSALPEISAEGNKEAQEALLQRIIHGKSNLYFYDDIRILSADQFPSSELHMLFQYIERRDAGNIEFLINDIFSDESIRRYNASYIRIIWARIINILLNVANPVFTNDPKNMEKLILNFDIFDTFQSMDDLRSYLYMLVLDCIQVNADIDVNARNKIKMGIKYIRDHYNRDIAINELAEKFAISPNYFSTIFKKETGQTTVNFIKELRIKKACEYLVSSDKSISDISNEVGYEDSQYFFRVFKKATGLTPLEYRRTYRKQ</sequence>
<name>A0A1M7CDN7_9FIRM</name>
<dbReference type="RefSeq" id="WP_073280294.1">
    <property type="nucleotide sequence ID" value="NZ_FRAC01000042.1"/>
</dbReference>
<keyword evidence="5" id="KW-0902">Two-component regulatory system</keyword>
<proteinExistence type="predicted"/>
<evidence type="ECO:0000256" key="7">
    <source>
        <dbReference type="ARBA" id="ARBA00023125"/>
    </source>
</evidence>
<dbReference type="PRINTS" id="PR00032">
    <property type="entry name" value="HTHARAC"/>
</dbReference>
<dbReference type="STRING" id="1121322.SAMN02745136_05396"/>
<dbReference type="GO" id="GO:0003700">
    <property type="term" value="F:DNA-binding transcription factor activity"/>
    <property type="evidence" value="ECO:0007669"/>
    <property type="project" value="InterPro"/>
</dbReference>
<dbReference type="SUPFAM" id="SSF46689">
    <property type="entry name" value="Homeodomain-like"/>
    <property type="match status" value="2"/>
</dbReference>
<keyword evidence="6" id="KW-0805">Transcription regulation</keyword>
<dbReference type="PANTHER" id="PTHR42713">
    <property type="entry name" value="HISTIDINE KINASE-RELATED"/>
    <property type="match status" value="1"/>
</dbReference>
<dbReference type="SMART" id="SM00448">
    <property type="entry name" value="REC"/>
    <property type="match status" value="1"/>
</dbReference>
<dbReference type="GO" id="GO:0043565">
    <property type="term" value="F:sequence-specific DNA binding"/>
    <property type="evidence" value="ECO:0007669"/>
    <property type="project" value="InterPro"/>
</dbReference>
<reference evidence="14 15" key="1">
    <citation type="submission" date="2016-11" db="EMBL/GenBank/DDBJ databases">
        <authorList>
            <person name="Jaros S."/>
            <person name="Januszkiewicz K."/>
            <person name="Wedrychowicz H."/>
        </authorList>
    </citation>
    <scope>NUCLEOTIDE SEQUENCE [LARGE SCALE GENOMIC DNA]</scope>
    <source>
        <strain evidence="14 15">DSM 15929</strain>
    </source>
</reference>
<dbReference type="GO" id="GO:0000160">
    <property type="term" value="P:phosphorelay signal transduction system"/>
    <property type="evidence" value="ECO:0007669"/>
    <property type="project" value="UniProtKB-KW"/>
</dbReference>
<evidence type="ECO:0000313" key="15">
    <source>
        <dbReference type="Proteomes" id="UP000184386"/>
    </source>
</evidence>
<keyword evidence="8" id="KW-0804">Transcription</keyword>
<evidence type="ECO:0000256" key="11">
    <source>
        <dbReference type="SAM" id="Coils"/>
    </source>
</evidence>
<dbReference type="InterPro" id="IPR009057">
    <property type="entry name" value="Homeodomain-like_sf"/>
</dbReference>
<evidence type="ECO:0000256" key="4">
    <source>
        <dbReference type="ARBA" id="ARBA00022553"/>
    </source>
</evidence>
<dbReference type="Proteomes" id="UP000184386">
    <property type="component" value="Unassembled WGS sequence"/>
</dbReference>
<keyword evidence="7 14" id="KW-0238">DNA-binding</keyword>
<keyword evidence="11" id="KW-0175">Coiled coil</keyword>
<dbReference type="PROSITE" id="PS00041">
    <property type="entry name" value="HTH_ARAC_FAMILY_1"/>
    <property type="match status" value="1"/>
</dbReference>
<dbReference type="Pfam" id="PF00072">
    <property type="entry name" value="Response_reg"/>
    <property type="match status" value="1"/>
</dbReference>
<dbReference type="AlphaFoldDB" id="A0A1M7CDN7"/>
<accession>A0A1M7CDN7</accession>
<comment type="subcellular location">
    <subcellularLocation>
        <location evidence="1">Cytoplasm</location>
    </subcellularLocation>
</comment>
<evidence type="ECO:0000256" key="10">
    <source>
        <dbReference type="PROSITE-ProRule" id="PRU00169"/>
    </source>
</evidence>
<dbReference type="PROSITE" id="PS50110">
    <property type="entry name" value="RESPONSE_REGULATORY"/>
    <property type="match status" value="1"/>
</dbReference>
<dbReference type="PROSITE" id="PS01124">
    <property type="entry name" value="HTH_ARAC_FAMILY_2"/>
    <property type="match status" value="1"/>
</dbReference>
<evidence type="ECO:0000256" key="2">
    <source>
        <dbReference type="ARBA" id="ARBA00018672"/>
    </source>
</evidence>
<evidence type="ECO:0000259" key="12">
    <source>
        <dbReference type="PROSITE" id="PS01124"/>
    </source>
</evidence>
<dbReference type="SMART" id="SM00342">
    <property type="entry name" value="HTH_ARAC"/>
    <property type="match status" value="1"/>
</dbReference>
<keyword evidence="15" id="KW-1185">Reference proteome</keyword>
<dbReference type="OrthoDB" id="9794370at2"/>
<protein>
    <recommendedName>
        <fullName evidence="2">Stage 0 sporulation protein A homolog</fullName>
    </recommendedName>
</protein>
<dbReference type="GO" id="GO:0005737">
    <property type="term" value="C:cytoplasm"/>
    <property type="evidence" value="ECO:0007669"/>
    <property type="project" value="UniProtKB-SubCell"/>
</dbReference>
<evidence type="ECO:0000256" key="9">
    <source>
        <dbReference type="ARBA" id="ARBA00024867"/>
    </source>
</evidence>
<feature type="domain" description="Response regulatory" evidence="13">
    <location>
        <begin position="4"/>
        <end position="121"/>
    </location>
</feature>
<dbReference type="Pfam" id="PF12833">
    <property type="entry name" value="HTH_18"/>
    <property type="match status" value="1"/>
</dbReference>
<dbReference type="InterPro" id="IPR001789">
    <property type="entry name" value="Sig_transdc_resp-reg_receiver"/>
</dbReference>
<dbReference type="EMBL" id="FRAC01000042">
    <property type="protein sequence ID" value="SHL65365.1"/>
    <property type="molecule type" value="Genomic_DNA"/>
</dbReference>
<dbReference type="InterPro" id="IPR020449">
    <property type="entry name" value="Tscrpt_reg_AraC-type_HTH"/>
</dbReference>